<evidence type="ECO:0000256" key="2">
    <source>
        <dbReference type="SAM" id="SignalP"/>
    </source>
</evidence>
<dbReference type="PANTHER" id="PTHR36507">
    <property type="entry name" value="BLL1555 PROTEIN"/>
    <property type="match status" value="1"/>
</dbReference>
<gene>
    <name evidence="4" type="ORF">AVDCRST_MAG41-3906</name>
</gene>
<feature type="region of interest" description="Disordered" evidence="1">
    <location>
        <begin position="28"/>
        <end position="63"/>
    </location>
</feature>
<feature type="signal peptide" evidence="2">
    <location>
        <begin position="1"/>
        <end position="22"/>
    </location>
</feature>
<dbReference type="PROSITE" id="PS51257">
    <property type="entry name" value="PROKAR_LIPOPROTEIN"/>
    <property type="match status" value="1"/>
</dbReference>
<keyword evidence="2" id="KW-0732">Signal</keyword>
<feature type="domain" description="EfeO-type cupredoxin-like" evidence="3">
    <location>
        <begin position="62"/>
        <end position="144"/>
    </location>
</feature>
<sequence>MPSMNRLLRLVAAAAAVAFVVAACGSDSESGSASGGTPPAATSAAATSAAADPTTSAPAGGEGTAATAAITIKDFKYGDPLTVAPGTVITVTNEDSAGHDVLSDDGGKFRTPVLGRGEKATFTAPMEPGTYKYSCSLHPGSMSGIGTLVVSG</sequence>
<dbReference type="PANTHER" id="PTHR36507:SF1">
    <property type="entry name" value="BLL1555 PROTEIN"/>
    <property type="match status" value="1"/>
</dbReference>
<evidence type="ECO:0000259" key="3">
    <source>
        <dbReference type="Pfam" id="PF13473"/>
    </source>
</evidence>
<reference evidence="4" key="1">
    <citation type="submission" date="2020-02" db="EMBL/GenBank/DDBJ databases">
        <authorList>
            <person name="Meier V. D."/>
        </authorList>
    </citation>
    <scope>NUCLEOTIDE SEQUENCE</scope>
    <source>
        <strain evidence="4">AVDCRST_MAG41</strain>
    </source>
</reference>
<evidence type="ECO:0000256" key="1">
    <source>
        <dbReference type="SAM" id="MobiDB-lite"/>
    </source>
</evidence>
<organism evidence="4">
    <name type="scientific">uncultured Mycobacteriales bacterium</name>
    <dbReference type="NCBI Taxonomy" id="581187"/>
    <lineage>
        <taxon>Bacteria</taxon>
        <taxon>Bacillati</taxon>
        <taxon>Actinomycetota</taxon>
        <taxon>Actinomycetes</taxon>
        <taxon>Mycobacteriales</taxon>
        <taxon>environmental samples</taxon>
    </lineage>
</organism>
<dbReference type="Gene3D" id="2.60.40.420">
    <property type="entry name" value="Cupredoxins - blue copper proteins"/>
    <property type="match status" value="1"/>
</dbReference>
<evidence type="ECO:0000313" key="4">
    <source>
        <dbReference type="EMBL" id="CAA9284988.1"/>
    </source>
</evidence>
<dbReference type="InterPro" id="IPR008972">
    <property type="entry name" value="Cupredoxin"/>
</dbReference>
<accession>A0A6J4JQQ9</accession>
<dbReference type="SUPFAM" id="SSF49503">
    <property type="entry name" value="Cupredoxins"/>
    <property type="match status" value="1"/>
</dbReference>
<protein>
    <recommendedName>
        <fullName evidence="3">EfeO-type cupredoxin-like domain-containing protein</fullName>
    </recommendedName>
</protein>
<dbReference type="InterPro" id="IPR052721">
    <property type="entry name" value="ET_Amicyanin"/>
</dbReference>
<dbReference type="EMBL" id="CADCTP010000363">
    <property type="protein sequence ID" value="CAA9284988.1"/>
    <property type="molecule type" value="Genomic_DNA"/>
</dbReference>
<name>A0A6J4JQQ9_9ACTN</name>
<dbReference type="Pfam" id="PF13473">
    <property type="entry name" value="Cupredoxin_1"/>
    <property type="match status" value="1"/>
</dbReference>
<feature type="chain" id="PRO_5039004306" description="EfeO-type cupredoxin-like domain-containing protein" evidence="2">
    <location>
        <begin position="23"/>
        <end position="152"/>
    </location>
</feature>
<proteinExistence type="predicted"/>
<dbReference type="AlphaFoldDB" id="A0A6J4JQQ9"/>
<dbReference type="InterPro" id="IPR028096">
    <property type="entry name" value="EfeO_Cupredoxin"/>
</dbReference>